<keyword evidence="5" id="KW-1185">Reference proteome</keyword>
<protein>
    <recommendedName>
        <fullName evidence="3">Zn(2)-C6 fungal-type domain-containing protein</fullName>
    </recommendedName>
</protein>
<dbReference type="InterPro" id="IPR036864">
    <property type="entry name" value="Zn2-C6_fun-type_DNA-bd_sf"/>
</dbReference>
<dbReference type="PANTHER" id="PTHR47655:SF3">
    <property type="entry name" value="ZN(II)2CYS6 TRANSCRIPTION FACTOR (EUROFUNG)"/>
    <property type="match status" value="1"/>
</dbReference>
<feature type="compositionally biased region" description="Polar residues" evidence="2">
    <location>
        <begin position="254"/>
        <end position="285"/>
    </location>
</feature>
<dbReference type="Proteomes" id="UP000054821">
    <property type="component" value="Unassembled WGS sequence"/>
</dbReference>
<dbReference type="SUPFAM" id="SSF57701">
    <property type="entry name" value="Zn2/Cys6 DNA-binding domain"/>
    <property type="match status" value="1"/>
</dbReference>
<dbReference type="RefSeq" id="XP_018662565.2">
    <property type="nucleotide sequence ID" value="XM_018804136.2"/>
</dbReference>
<dbReference type="GO" id="GO:0000981">
    <property type="term" value="F:DNA-binding transcription factor activity, RNA polymerase II-specific"/>
    <property type="evidence" value="ECO:0007669"/>
    <property type="project" value="InterPro"/>
</dbReference>
<feature type="region of interest" description="Disordered" evidence="2">
    <location>
        <begin position="1"/>
        <end position="45"/>
    </location>
</feature>
<feature type="domain" description="Zn(2)-C6 fungal-type" evidence="3">
    <location>
        <begin position="53"/>
        <end position="82"/>
    </location>
</feature>
<dbReference type="AlphaFoldDB" id="A0A2P4ZIJ1"/>
<evidence type="ECO:0000313" key="5">
    <source>
        <dbReference type="Proteomes" id="UP000054821"/>
    </source>
</evidence>
<dbReference type="CDD" id="cd00067">
    <property type="entry name" value="GAL4"/>
    <property type="match status" value="1"/>
</dbReference>
<dbReference type="Pfam" id="PF00172">
    <property type="entry name" value="Zn_clus"/>
    <property type="match status" value="1"/>
</dbReference>
<dbReference type="PROSITE" id="PS00463">
    <property type="entry name" value="ZN2_CY6_FUNGAL_1"/>
    <property type="match status" value="1"/>
</dbReference>
<keyword evidence="1" id="KW-0539">Nucleus</keyword>
<feature type="region of interest" description="Disordered" evidence="2">
    <location>
        <begin position="186"/>
        <end position="219"/>
    </location>
</feature>
<dbReference type="PANTHER" id="PTHR47655">
    <property type="entry name" value="QUINIC ACID UTILIZATION ACTIVATOR"/>
    <property type="match status" value="1"/>
</dbReference>
<feature type="compositionally biased region" description="Basic and acidic residues" evidence="2">
    <location>
        <begin position="1"/>
        <end position="12"/>
    </location>
</feature>
<sequence>MVSKTPTEEQSHSPRGSAASQLHNMKASPESTDFDTNRYIKGRDRRRKRVSKACERCRVKKIKCDGELPCQKCKKHGNVCTAAIRKRTIHVEYKQVPKSYVEFLEITHLAMIGTVHKLYMMIQKNQSWDLGEPELNDQGELVIHDIAKKLGCIGPNDEIELPIQYELPATASGMARVAAHPKRLQYGGYDAEDSDGKEPDSPTNDSADGSVPSQEQLQGVETELNYRREAFASHNHHVKKSPQSAYSFDDLDNSHSGSEGANSCVTSSPYNSPISDGTEFSQPSWGTMPDDMTLFLERYGPIPVTEKMTWEFGDSNFGTQKNNFSGTSDIESLLMENQIMFPDYNNLFGIGIADTVSIGRRPSTCT</sequence>
<name>A0A2P4ZIJ1_9HYPO</name>
<evidence type="ECO:0000259" key="3">
    <source>
        <dbReference type="PROSITE" id="PS50048"/>
    </source>
</evidence>
<proteinExistence type="predicted"/>
<dbReference type="GO" id="GO:0008270">
    <property type="term" value="F:zinc ion binding"/>
    <property type="evidence" value="ECO:0007669"/>
    <property type="project" value="InterPro"/>
</dbReference>
<dbReference type="InterPro" id="IPR052783">
    <property type="entry name" value="Metabolic/Drug-Res_Regulator"/>
</dbReference>
<dbReference type="EMBL" id="JPDN02000025">
    <property type="protein sequence ID" value="PON24106.1"/>
    <property type="molecule type" value="Genomic_DNA"/>
</dbReference>
<dbReference type="SMART" id="SM00066">
    <property type="entry name" value="GAL4"/>
    <property type="match status" value="1"/>
</dbReference>
<dbReference type="PROSITE" id="PS50048">
    <property type="entry name" value="ZN2_CY6_FUNGAL_2"/>
    <property type="match status" value="1"/>
</dbReference>
<reference evidence="4 5" key="1">
    <citation type="journal article" date="2016" name="Genome Announc.">
        <title>Draft Whole-Genome Sequence of Trichoderma gamsii T6085, a Promising Biocontrol Agent of Fusarium Head Blight on Wheat.</title>
        <authorList>
            <person name="Baroncelli R."/>
            <person name="Zapparata A."/>
            <person name="Piaggeschi G."/>
            <person name="Sarrocco S."/>
            <person name="Vannacci G."/>
        </authorList>
    </citation>
    <scope>NUCLEOTIDE SEQUENCE [LARGE SCALE GENOMIC DNA]</scope>
    <source>
        <strain evidence="4 5">T6085</strain>
    </source>
</reference>
<feature type="compositionally biased region" description="Polar residues" evidence="2">
    <location>
        <begin position="201"/>
        <end position="219"/>
    </location>
</feature>
<evidence type="ECO:0000313" key="4">
    <source>
        <dbReference type="EMBL" id="PON24106.1"/>
    </source>
</evidence>
<accession>A0A2P4ZIJ1</accession>
<evidence type="ECO:0000256" key="2">
    <source>
        <dbReference type="SAM" id="MobiDB-lite"/>
    </source>
</evidence>
<feature type="region of interest" description="Disordered" evidence="2">
    <location>
        <begin position="234"/>
        <end position="286"/>
    </location>
</feature>
<evidence type="ECO:0000256" key="1">
    <source>
        <dbReference type="ARBA" id="ARBA00023242"/>
    </source>
</evidence>
<dbReference type="InterPro" id="IPR001138">
    <property type="entry name" value="Zn2Cys6_DnaBD"/>
</dbReference>
<organism evidence="4 5">
    <name type="scientific">Trichoderma gamsii</name>
    <dbReference type="NCBI Taxonomy" id="398673"/>
    <lineage>
        <taxon>Eukaryota</taxon>
        <taxon>Fungi</taxon>
        <taxon>Dikarya</taxon>
        <taxon>Ascomycota</taxon>
        <taxon>Pezizomycotina</taxon>
        <taxon>Sordariomycetes</taxon>
        <taxon>Hypocreomycetidae</taxon>
        <taxon>Hypocreales</taxon>
        <taxon>Hypocreaceae</taxon>
        <taxon>Trichoderma</taxon>
    </lineage>
</organism>
<dbReference type="Gene3D" id="4.10.240.10">
    <property type="entry name" value="Zn(2)-C6 fungal-type DNA-binding domain"/>
    <property type="match status" value="1"/>
</dbReference>
<gene>
    <name evidence="4" type="ORF">TGAM01_v207117</name>
</gene>
<dbReference type="STRING" id="398673.A0A2P4ZIJ1"/>
<comment type="caution">
    <text evidence="4">The sequence shown here is derived from an EMBL/GenBank/DDBJ whole genome shotgun (WGS) entry which is preliminary data.</text>
</comment>
<dbReference type="GeneID" id="29984219"/>